<dbReference type="EMBL" id="KI657770">
    <property type="protein sequence ID" value="ETN85274.1"/>
    <property type="molecule type" value="Genomic_DNA"/>
</dbReference>
<feature type="region of interest" description="Disordered" evidence="1">
    <location>
        <begin position="90"/>
        <end position="135"/>
    </location>
</feature>
<dbReference type="Proteomes" id="UP000053676">
    <property type="component" value="Unassembled WGS sequence"/>
</dbReference>
<evidence type="ECO:0000313" key="2">
    <source>
        <dbReference type="EMBL" id="ETN85274.1"/>
    </source>
</evidence>
<dbReference type="AlphaFoldDB" id="W2TUH9"/>
<gene>
    <name evidence="2" type="ORF">NECAME_16838</name>
</gene>
<proteinExistence type="predicted"/>
<keyword evidence="3" id="KW-1185">Reference proteome</keyword>
<dbReference type="KEGG" id="nai:NECAME_16838"/>
<evidence type="ECO:0000256" key="1">
    <source>
        <dbReference type="SAM" id="MobiDB-lite"/>
    </source>
</evidence>
<protein>
    <submittedName>
        <fullName evidence="2">Uncharacterized protein</fullName>
    </submittedName>
</protein>
<organism evidence="2 3">
    <name type="scientific">Necator americanus</name>
    <name type="common">Human hookworm</name>
    <dbReference type="NCBI Taxonomy" id="51031"/>
    <lineage>
        <taxon>Eukaryota</taxon>
        <taxon>Metazoa</taxon>
        <taxon>Ecdysozoa</taxon>
        <taxon>Nematoda</taxon>
        <taxon>Chromadorea</taxon>
        <taxon>Rhabditida</taxon>
        <taxon>Rhabditina</taxon>
        <taxon>Rhabditomorpha</taxon>
        <taxon>Strongyloidea</taxon>
        <taxon>Ancylostomatidae</taxon>
        <taxon>Bunostominae</taxon>
        <taxon>Necator</taxon>
    </lineage>
</organism>
<reference evidence="3" key="1">
    <citation type="journal article" date="2014" name="Nat. Genet.">
        <title>Genome of the human hookworm Necator americanus.</title>
        <authorList>
            <person name="Tang Y.T."/>
            <person name="Gao X."/>
            <person name="Rosa B.A."/>
            <person name="Abubucker S."/>
            <person name="Hallsworth-Pepin K."/>
            <person name="Martin J."/>
            <person name="Tyagi R."/>
            <person name="Heizer E."/>
            <person name="Zhang X."/>
            <person name="Bhonagiri-Palsikar V."/>
            <person name="Minx P."/>
            <person name="Warren W.C."/>
            <person name="Wang Q."/>
            <person name="Zhan B."/>
            <person name="Hotez P.J."/>
            <person name="Sternberg P.W."/>
            <person name="Dougall A."/>
            <person name="Gaze S.T."/>
            <person name="Mulvenna J."/>
            <person name="Sotillo J."/>
            <person name="Ranganathan S."/>
            <person name="Rabelo E.M."/>
            <person name="Wilson R.K."/>
            <person name="Felgner P.L."/>
            <person name="Bethony J."/>
            <person name="Hawdon J.M."/>
            <person name="Gasser R.B."/>
            <person name="Loukas A."/>
            <person name="Mitreva M."/>
        </authorList>
    </citation>
    <scope>NUCLEOTIDE SEQUENCE [LARGE SCALE GENOMIC DNA]</scope>
</reference>
<accession>W2TUH9</accession>
<name>W2TUH9_NECAM</name>
<sequence>MKLCAGGDPPPSPDRDEIFSSRSAVLQFSKVASSQSHYSPICIEFCTRTLTKRWRGQEKDLVKNQVKDPGNPVRQWKHLAKDQVLAFRAGPPTRSFSGVEASAEGSAEASAEVENEKPSKSGKSGKAKADLVATI</sequence>
<evidence type="ECO:0000313" key="3">
    <source>
        <dbReference type="Proteomes" id="UP000053676"/>
    </source>
</evidence>
<feature type="compositionally biased region" description="Low complexity" evidence="1">
    <location>
        <begin position="95"/>
        <end position="112"/>
    </location>
</feature>